<comment type="function">
    <text evidence="14">Histone methyltransferase that specifically trimethylates histone H3 to form H3K79me3. This methylation is required for telomere silencing and for the pachytene checkpoint during the meiotic cell cycle by allowing the recruitment of RAD9 to double strand breaks. Nucleosomes are preferred as substrate compared to free histone.</text>
</comment>
<dbReference type="HOGENOM" id="CLU_027287_0_0_1"/>
<dbReference type="Gene3D" id="3.40.50.150">
    <property type="entry name" value="Vaccinia Virus protein VP39"/>
    <property type="match status" value="1"/>
</dbReference>
<dbReference type="Gene3D" id="1.10.260.170">
    <property type="match status" value="1"/>
</dbReference>
<keyword evidence="7" id="KW-0677">Repeat</keyword>
<keyword evidence="10 14" id="KW-0804">Transcription</keyword>
<dbReference type="CDD" id="cd02440">
    <property type="entry name" value="AdoMet_MTases"/>
    <property type="match status" value="1"/>
</dbReference>
<feature type="domain" description="DOT1" evidence="17">
    <location>
        <begin position="287"/>
        <end position="610"/>
    </location>
</feature>
<feature type="compositionally biased region" description="Basic and acidic residues" evidence="16">
    <location>
        <begin position="92"/>
        <end position="163"/>
    </location>
</feature>
<dbReference type="SUPFAM" id="SSF53335">
    <property type="entry name" value="S-adenosyl-L-methionine-dependent methyltransferases"/>
    <property type="match status" value="1"/>
</dbReference>
<evidence type="ECO:0000256" key="12">
    <source>
        <dbReference type="ARBA" id="ARBA00029821"/>
    </source>
</evidence>
<accession>K0KI61</accession>
<evidence type="ECO:0000256" key="9">
    <source>
        <dbReference type="ARBA" id="ARBA00023015"/>
    </source>
</evidence>
<feature type="compositionally biased region" description="Low complexity" evidence="16">
    <location>
        <begin position="12"/>
        <end position="33"/>
    </location>
</feature>
<dbReference type="InParanoid" id="K0KI61"/>
<reference evidence="18 19" key="1">
    <citation type="journal article" date="2012" name="Eukaryot. Cell">
        <title>Draft genome sequence of Wickerhamomyces ciferrii NRRL Y-1031 F-60-10.</title>
        <authorList>
            <person name="Schneider J."/>
            <person name="Andrea H."/>
            <person name="Blom J."/>
            <person name="Jaenicke S."/>
            <person name="Ruckert C."/>
            <person name="Schorsch C."/>
            <person name="Szczepanowski R."/>
            <person name="Farwick M."/>
            <person name="Goesmann A."/>
            <person name="Puhler A."/>
            <person name="Schaffer S."/>
            <person name="Tauch A."/>
            <person name="Kohler T."/>
            <person name="Brinkrolf K."/>
        </authorList>
    </citation>
    <scope>NUCLEOTIDE SEQUENCE [LARGE SCALE GENOMIC DNA]</scope>
    <source>
        <strain evidence="19">ATCC 14091 / BCRC 22168 / CBS 111 / JCM 3599 / NBRC 0793 / NRRL Y-1031 F-60-10</strain>
    </source>
</reference>
<evidence type="ECO:0000313" key="19">
    <source>
        <dbReference type="Proteomes" id="UP000009328"/>
    </source>
</evidence>
<evidence type="ECO:0000256" key="5">
    <source>
        <dbReference type="ARBA" id="ARBA00022679"/>
    </source>
</evidence>
<dbReference type="GO" id="GO:0006281">
    <property type="term" value="P:DNA repair"/>
    <property type="evidence" value="ECO:0007669"/>
    <property type="project" value="InterPro"/>
</dbReference>
<dbReference type="FunFam" id="3.40.50.150:FF:000033">
    <property type="entry name" value="Histone-lysine N-methyltransferase, H3 lysine-79 specific"/>
    <property type="match status" value="1"/>
</dbReference>
<gene>
    <name evidence="18" type="ORF">BN7_362</name>
</gene>
<dbReference type="EMBL" id="CAIF01000007">
    <property type="protein sequence ID" value="CCH40828.1"/>
    <property type="molecule type" value="Genomic_DNA"/>
</dbReference>
<dbReference type="PANTHER" id="PTHR21451">
    <property type="entry name" value="HISTONE H3 METHYLTRANSFERASE"/>
    <property type="match status" value="1"/>
</dbReference>
<evidence type="ECO:0000256" key="1">
    <source>
        <dbReference type="ARBA" id="ARBA00004123"/>
    </source>
</evidence>
<keyword evidence="4 14" id="KW-0489">Methyltransferase</keyword>
<feature type="binding site" evidence="15">
    <location>
        <begin position="501"/>
        <end position="502"/>
    </location>
    <ligand>
        <name>S-adenosyl-L-methionine</name>
        <dbReference type="ChEBI" id="CHEBI:59789"/>
    </ligand>
</feature>
<evidence type="ECO:0000256" key="13">
    <source>
        <dbReference type="ARBA" id="ARBA00047770"/>
    </source>
</evidence>
<dbReference type="InterPro" id="IPR025789">
    <property type="entry name" value="DOT1_dom"/>
</dbReference>
<evidence type="ECO:0000313" key="18">
    <source>
        <dbReference type="EMBL" id="CCH40828.1"/>
    </source>
</evidence>
<dbReference type="InterPro" id="IPR029063">
    <property type="entry name" value="SAM-dependent_MTases_sf"/>
</dbReference>
<dbReference type="EC" id="2.1.1.360" evidence="2 14"/>
<dbReference type="FunCoup" id="K0KI61">
    <property type="interactions" value="36"/>
</dbReference>
<dbReference type="eggNOG" id="KOG3924">
    <property type="taxonomic scope" value="Eukaryota"/>
</dbReference>
<keyword evidence="9 14" id="KW-0805">Transcription regulation</keyword>
<dbReference type="GO" id="GO:0031509">
    <property type="term" value="P:subtelomeric heterochromatin formation"/>
    <property type="evidence" value="ECO:0007669"/>
    <property type="project" value="InterPro"/>
</dbReference>
<dbReference type="GO" id="GO:0032259">
    <property type="term" value="P:methylation"/>
    <property type="evidence" value="ECO:0007669"/>
    <property type="project" value="UniProtKB-KW"/>
</dbReference>
<dbReference type="STRING" id="1206466.K0KI61"/>
<feature type="region of interest" description="Disordered" evidence="16">
    <location>
        <begin position="74"/>
        <end position="163"/>
    </location>
</feature>
<evidence type="ECO:0000256" key="10">
    <source>
        <dbReference type="ARBA" id="ARBA00023163"/>
    </source>
</evidence>
<comment type="caution">
    <text evidence="18">The sequence shown here is derived from an EMBL/GenBank/DDBJ whole genome shotgun (WGS) entry which is preliminary data.</text>
</comment>
<feature type="compositionally biased region" description="Low complexity" evidence="16">
    <location>
        <begin position="184"/>
        <end position="198"/>
    </location>
</feature>
<dbReference type="AlphaFoldDB" id="K0KI61"/>
<comment type="similarity">
    <text evidence="14">Belongs to the class I-like SAM-binding methyltransferase superfamily. DOT1 family.</text>
</comment>
<keyword evidence="8 14" id="KW-0156">Chromatin regulator</keyword>
<dbReference type="PROSITE" id="PS51569">
    <property type="entry name" value="DOT1"/>
    <property type="match status" value="1"/>
</dbReference>
<keyword evidence="5 14" id="KW-0808">Transferase</keyword>
<evidence type="ECO:0000256" key="3">
    <source>
        <dbReference type="ARBA" id="ARBA00020987"/>
    </source>
</evidence>
<evidence type="ECO:0000256" key="11">
    <source>
        <dbReference type="ARBA" id="ARBA00023242"/>
    </source>
</evidence>
<organism evidence="18 19">
    <name type="scientific">Wickerhamomyces ciferrii (strain ATCC 14091 / BCRC 22168 / CBS 111 / JCM 3599 / NBRC 0793 / NRRL Y-1031 F-60-10)</name>
    <name type="common">Yeast</name>
    <name type="synonym">Pichia ciferrii</name>
    <dbReference type="NCBI Taxonomy" id="1206466"/>
    <lineage>
        <taxon>Eukaryota</taxon>
        <taxon>Fungi</taxon>
        <taxon>Dikarya</taxon>
        <taxon>Ascomycota</taxon>
        <taxon>Saccharomycotina</taxon>
        <taxon>Saccharomycetes</taxon>
        <taxon>Phaffomycetales</taxon>
        <taxon>Wickerhamomycetaceae</taxon>
        <taxon>Wickerhamomyces</taxon>
    </lineage>
</organism>
<dbReference type="GO" id="GO:0000786">
    <property type="term" value="C:nucleosome"/>
    <property type="evidence" value="ECO:0007669"/>
    <property type="project" value="InterPro"/>
</dbReference>
<dbReference type="GO" id="GO:0000077">
    <property type="term" value="P:DNA damage checkpoint signaling"/>
    <property type="evidence" value="ECO:0007669"/>
    <property type="project" value="InterPro"/>
</dbReference>
<evidence type="ECO:0000256" key="6">
    <source>
        <dbReference type="ARBA" id="ARBA00022691"/>
    </source>
</evidence>
<feature type="binding site" evidence="15">
    <location>
        <begin position="438"/>
        <end position="447"/>
    </location>
    <ligand>
        <name>S-adenosyl-L-methionine</name>
        <dbReference type="ChEBI" id="CHEBI:59789"/>
    </ligand>
</feature>
<evidence type="ECO:0000256" key="15">
    <source>
        <dbReference type="PIRSR" id="PIRSR017570-1"/>
    </source>
</evidence>
<feature type="binding site" evidence="15">
    <location>
        <position position="464"/>
    </location>
    <ligand>
        <name>S-adenosyl-L-methionine</name>
        <dbReference type="ChEBI" id="CHEBI:59789"/>
    </ligand>
</feature>
<keyword evidence="6 14" id="KW-0949">S-adenosyl-L-methionine</keyword>
<dbReference type="GO" id="GO:0042393">
    <property type="term" value="F:histone binding"/>
    <property type="evidence" value="ECO:0007669"/>
    <property type="project" value="InterPro"/>
</dbReference>
<comment type="catalytic activity">
    <reaction evidence="13 14">
        <text>L-lysyl(79)-[histone H3] + 3 S-adenosyl-L-methionine = N(6),N(6),N(6)-trimethyl-L-lysyl(79)-[histone H3] + 3 S-adenosyl-L-homocysteine + 3 H(+)</text>
        <dbReference type="Rhea" id="RHEA:60328"/>
        <dbReference type="Rhea" id="RHEA-COMP:15549"/>
        <dbReference type="Rhea" id="RHEA-COMP:15552"/>
        <dbReference type="ChEBI" id="CHEBI:15378"/>
        <dbReference type="ChEBI" id="CHEBI:29969"/>
        <dbReference type="ChEBI" id="CHEBI:57856"/>
        <dbReference type="ChEBI" id="CHEBI:59789"/>
        <dbReference type="ChEBI" id="CHEBI:61961"/>
        <dbReference type="EC" id="2.1.1.360"/>
    </reaction>
</comment>
<evidence type="ECO:0000256" key="8">
    <source>
        <dbReference type="ARBA" id="ARBA00022853"/>
    </source>
</evidence>
<dbReference type="GO" id="GO:0005634">
    <property type="term" value="C:nucleus"/>
    <property type="evidence" value="ECO:0007669"/>
    <property type="project" value="UniProtKB-SubCell"/>
</dbReference>
<dbReference type="PIRSF" id="PIRSF017570">
    <property type="entry name" value="Histone_H3-K79_MeTrfase"/>
    <property type="match status" value="1"/>
</dbReference>
<dbReference type="GO" id="GO:0140956">
    <property type="term" value="F:histone H3K79 trimethyltransferase activity"/>
    <property type="evidence" value="ECO:0007669"/>
    <property type="project" value="UniProtKB-EC"/>
</dbReference>
<name>K0KI61_WICCF</name>
<evidence type="ECO:0000256" key="16">
    <source>
        <dbReference type="SAM" id="MobiDB-lite"/>
    </source>
</evidence>
<evidence type="ECO:0000256" key="2">
    <source>
        <dbReference type="ARBA" id="ARBA00012190"/>
    </source>
</evidence>
<feature type="region of interest" description="Disordered" evidence="16">
    <location>
        <begin position="176"/>
        <end position="201"/>
    </location>
</feature>
<proteinExistence type="inferred from homology"/>
<dbReference type="Pfam" id="PF08123">
    <property type="entry name" value="DOT1"/>
    <property type="match status" value="1"/>
</dbReference>
<dbReference type="InterPro" id="IPR021162">
    <property type="entry name" value="Dot1"/>
</dbReference>
<evidence type="ECO:0000256" key="4">
    <source>
        <dbReference type="ARBA" id="ARBA00022603"/>
    </source>
</evidence>
<dbReference type="Proteomes" id="UP000009328">
    <property type="component" value="Unassembled WGS sequence"/>
</dbReference>
<protein>
    <recommendedName>
        <fullName evidence="3 14">Histone-lysine N-methyltransferase, H3 lysine-79 specific</fullName>
        <ecNumber evidence="2 14">2.1.1.360</ecNumber>
    </recommendedName>
    <alternativeName>
        <fullName evidence="12 14">Histone H3-K79 methyltransferase</fullName>
    </alternativeName>
</protein>
<comment type="subcellular location">
    <subcellularLocation>
        <location evidence="1 14">Nucleus</location>
    </subcellularLocation>
</comment>
<sequence length="621" mass="71927">MTRRSKQKDDSSSTSLTNDDTASDSSLSTLPSSAGNGTPEVEDIRGSWKNKKMTQLERLLEVGKWYSSFDEQDDERGIRVGRLANGRRGTRPKKEDPYIVQQREEEARKEEIRAKKRAERAEAERIRKEQEKEQERLEKIKRQEELAKKREQRKEEERIKAEKRKAFEDKRLKELTKLKKRKVTPSSTSTPDPDSTSSIKKKEKPVWIDGYRPFLPEVRKKDVEIPIRDGFFIQDVHDDKTKETESLPFDHASVVIQEYLKKYKEIKNVKPQNINLQSVVFPKLQEEYFLLESKDFELDPLEEIGRLMELFSITYFPDDHKLKIYNPEKPYESIVGKLSKGMEESDEKKILDAINEYNELVNKIHEEDGFNKHLKAKKTISRAFLHELLNQMYSRSVSPSVQKLKKYEAFSNYVYGELLPNFLSKVFDQVGLSSKSTFIDLGSGVGNVTIQAALEYGCESYGCEIMDNASELADLQHEVFKKRCKFFGIKPGKTGFFNKQSFVANEAVEEVVNRCDVILVNNFLFSPDLNKEVMKLFRNLKPGTKIISLKSLVPAGYVIDGNDLENKMNYLKVECFPLENGSVSWTDRGGVYYVSEVLELLNEDYYKKGIRRNRSPPSNLR</sequence>
<feature type="binding site" evidence="15">
    <location>
        <begin position="415"/>
        <end position="418"/>
    </location>
    <ligand>
        <name>S-adenosyl-L-methionine</name>
        <dbReference type="ChEBI" id="CHEBI:59789"/>
    </ligand>
</feature>
<keyword evidence="19" id="KW-1185">Reference proteome</keyword>
<evidence type="ECO:0000256" key="7">
    <source>
        <dbReference type="ARBA" id="ARBA00022737"/>
    </source>
</evidence>
<evidence type="ECO:0000259" key="17">
    <source>
        <dbReference type="PROSITE" id="PS51569"/>
    </source>
</evidence>
<dbReference type="GO" id="GO:0000781">
    <property type="term" value="C:chromosome, telomeric region"/>
    <property type="evidence" value="ECO:0007669"/>
    <property type="project" value="GOC"/>
</dbReference>
<keyword evidence="11 14" id="KW-0539">Nucleus</keyword>
<dbReference type="InterPro" id="IPR030445">
    <property type="entry name" value="H3-K79_meTrfase"/>
</dbReference>
<dbReference type="PANTHER" id="PTHR21451:SF0">
    <property type="entry name" value="HISTONE-LYSINE N-METHYLTRANSFERASE, H3 LYSINE-79 SPECIFIC"/>
    <property type="match status" value="1"/>
</dbReference>
<evidence type="ECO:0000256" key="14">
    <source>
        <dbReference type="PIRNR" id="PIRNR017570"/>
    </source>
</evidence>
<feature type="region of interest" description="Disordered" evidence="16">
    <location>
        <begin position="1"/>
        <end position="50"/>
    </location>
</feature>